<gene>
    <name evidence="3" type="ordered locus">DMR_18660</name>
</gene>
<dbReference type="OrthoDB" id="287318at2"/>
<dbReference type="PANTHER" id="PTHR34477:SF1">
    <property type="entry name" value="UPF0213 PROTEIN YHBQ"/>
    <property type="match status" value="1"/>
</dbReference>
<dbReference type="Gene3D" id="3.40.1440.10">
    <property type="entry name" value="GIY-YIG endonuclease"/>
    <property type="match status" value="1"/>
</dbReference>
<dbReference type="eggNOG" id="COG2827">
    <property type="taxonomic scope" value="Bacteria"/>
</dbReference>
<dbReference type="PANTHER" id="PTHR34477">
    <property type="entry name" value="UPF0213 PROTEIN YHBQ"/>
    <property type="match status" value="1"/>
</dbReference>
<sequence>MSWFVYIVECCDETLYCGITCDIARRLNEHNGTLSGGAKYTASRRPVRLVASAEVESRAEAARIEARIKKLPKRKKLNFIASLKQI</sequence>
<proteinExistence type="inferred from homology"/>
<dbReference type="InterPro" id="IPR035901">
    <property type="entry name" value="GIY-YIG_endonuc_sf"/>
</dbReference>
<dbReference type="AlphaFoldDB" id="C4XQJ2"/>
<name>C4XQJ2_SOLM1</name>
<dbReference type="Proteomes" id="UP000009071">
    <property type="component" value="Chromosome"/>
</dbReference>
<feature type="domain" description="GIY-YIG" evidence="2">
    <location>
        <begin position="1"/>
        <end position="79"/>
    </location>
</feature>
<dbReference type="CDD" id="cd10456">
    <property type="entry name" value="GIY-YIG_UPF0213"/>
    <property type="match status" value="1"/>
</dbReference>
<dbReference type="Pfam" id="PF01541">
    <property type="entry name" value="GIY-YIG"/>
    <property type="match status" value="1"/>
</dbReference>
<protein>
    <recommendedName>
        <fullName evidence="2">GIY-YIG domain-containing protein</fullName>
    </recommendedName>
</protein>
<dbReference type="STRING" id="573370.DMR_18660"/>
<organism evidence="3 4">
    <name type="scientific">Solidesulfovibrio magneticus (strain ATCC 700980 / DSM 13731 / RS-1)</name>
    <name type="common">Desulfovibrio magneticus</name>
    <dbReference type="NCBI Taxonomy" id="573370"/>
    <lineage>
        <taxon>Bacteria</taxon>
        <taxon>Pseudomonadati</taxon>
        <taxon>Thermodesulfobacteriota</taxon>
        <taxon>Desulfovibrionia</taxon>
        <taxon>Desulfovibrionales</taxon>
        <taxon>Desulfovibrionaceae</taxon>
        <taxon>Solidesulfovibrio</taxon>
    </lineage>
</organism>
<evidence type="ECO:0000313" key="3">
    <source>
        <dbReference type="EMBL" id="BAH75357.1"/>
    </source>
</evidence>
<reference evidence="3 4" key="1">
    <citation type="journal article" date="2009" name="Genome Res.">
        <title>Whole genome sequence of Desulfovibrio magneticus strain RS-1 revealed common gene clusters in magnetotactic bacteria.</title>
        <authorList>
            <person name="Nakazawa H."/>
            <person name="Arakaki A."/>
            <person name="Narita-Yamada S."/>
            <person name="Yashiro I."/>
            <person name="Jinno K."/>
            <person name="Aoki N."/>
            <person name="Tsuruyama A."/>
            <person name="Okamura Y."/>
            <person name="Tanikawa S."/>
            <person name="Fujita N."/>
            <person name="Takeyama H."/>
            <person name="Matsunaga T."/>
        </authorList>
    </citation>
    <scope>NUCLEOTIDE SEQUENCE [LARGE SCALE GENOMIC DNA]</scope>
    <source>
        <strain evidence="4">ATCC 700980 / DSM 13731 / RS-1</strain>
    </source>
</reference>
<dbReference type="HOGENOM" id="CLU_135650_0_3_7"/>
<dbReference type="InterPro" id="IPR050190">
    <property type="entry name" value="UPF0213_domain"/>
</dbReference>
<dbReference type="SUPFAM" id="SSF82771">
    <property type="entry name" value="GIY-YIG endonuclease"/>
    <property type="match status" value="1"/>
</dbReference>
<dbReference type="PROSITE" id="PS50164">
    <property type="entry name" value="GIY_YIG"/>
    <property type="match status" value="1"/>
</dbReference>
<dbReference type="RefSeq" id="WP_015860556.1">
    <property type="nucleotide sequence ID" value="NC_012796.1"/>
</dbReference>
<accession>C4XQJ2</accession>
<dbReference type="EMBL" id="AP010904">
    <property type="protein sequence ID" value="BAH75357.1"/>
    <property type="molecule type" value="Genomic_DNA"/>
</dbReference>
<evidence type="ECO:0000313" key="4">
    <source>
        <dbReference type="Proteomes" id="UP000009071"/>
    </source>
</evidence>
<keyword evidence="4" id="KW-1185">Reference proteome</keyword>
<evidence type="ECO:0000256" key="1">
    <source>
        <dbReference type="ARBA" id="ARBA00007435"/>
    </source>
</evidence>
<dbReference type="InterPro" id="IPR000305">
    <property type="entry name" value="GIY-YIG_endonuc"/>
</dbReference>
<evidence type="ECO:0000259" key="2">
    <source>
        <dbReference type="PROSITE" id="PS50164"/>
    </source>
</evidence>
<comment type="similarity">
    <text evidence="1">Belongs to the UPF0213 family.</text>
</comment>
<dbReference type="KEGG" id="dma:DMR_18660"/>